<feature type="compositionally biased region" description="Polar residues" evidence="2">
    <location>
        <begin position="8"/>
        <end position="45"/>
    </location>
</feature>
<feature type="region of interest" description="Disordered" evidence="2">
    <location>
        <begin position="376"/>
        <end position="415"/>
    </location>
</feature>
<keyword evidence="4" id="KW-1185">Reference proteome</keyword>
<gene>
    <name evidence="3" type="ORF">DFP72DRAFT_853264</name>
</gene>
<comment type="caution">
    <text evidence="3">The sequence shown here is derived from an EMBL/GenBank/DDBJ whole genome shotgun (WGS) entry which is preliminary data.</text>
</comment>
<dbReference type="AlphaFoldDB" id="A0A8H6HKC0"/>
<evidence type="ECO:0000313" key="4">
    <source>
        <dbReference type="Proteomes" id="UP000521943"/>
    </source>
</evidence>
<evidence type="ECO:0000256" key="1">
    <source>
        <dbReference type="SAM" id="Coils"/>
    </source>
</evidence>
<feature type="coiled-coil region" evidence="1">
    <location>
        <begin position="46"/>
        <end position="73"/>
    </location>
</feature>
<reference evidence="3 4" key="1">
    <citation type="submission" date="2020-07" db="EMBL/GenBank/DDBJ databases">
        <title>Comparative genomics of pyrophilous fungi reveals a link between fire events and developmental genes.</title>
        <authorList>
            <consortium name="DOE Joint Genome Institute"/>
            <person name="Steindorff A.S."/>
            <person name="Carver A."/>
            <person name="Calhoun S."/>
            <person name="Stillman K."/>
            <person name="Liu H."/>
            <person name="Lipzen A."/>
            <person name="Pangilinan J."/>
            <person name="Labutti K."/>
            <person name="Bruns T.D."/>
            <person name="Grigoriev I.V."/>
        </authorList>
    </citation>
    <scope>NUCLEOTIDE SEQUENCE [LARGE SCALE GENOMIC DNA]</scope>
    <source>
        <strain evidence="3 4">CBS 144469</strain>
    </source>
</reference>
<evidence type="ECO:0000313" key="3">
    <source>
        <dbReference type="EMBL" id="KAF6748614.1"/>
    </source>
</evidence>
<dbReference type="Proteomes" id="UP000521943">
    <property type="component" value="Unassembled WGS sequence"/>
</dbReference>
<feature type="region of interest" description="Disordered" evidence="2">
    <location>
        <begin position="1"/>
        <end position="45"/>
    </location>
</feature>
<sequence>MEPGEIFESTSVLTNPTSTQGRNKENISLQHSQLSDRGGISNQAPNATAQRLIEDLQRKNDDLKTRLQGSDALTTKLQEKCTTLDTELKWEKATTDSMTKKLREKGEAMEALQTQHAELVGKCAEWEKKTKAGFERLKSEAKAHAERQLSNLRQEHERQMGDMKARIKSADNEIKLLQSQLSKCHQEKADREAALEVLEGQVKGAKAAAKDEEAKATKRLQQKHERHIAKEKQKITDLQAQLDTKTKLLDAKSSIVQDLERARTAAVEENAAWRKECEELKQLVEEWERKNDAGTAYFNEAKESAEFWRKKYEALESQNGPGSMQVAGMRLQLEKEQTELGDMRRRYSEMESGFHASKDQDVPALQFAFEDSGAVRTPEIADRSTIQGEPRRTATARNAPKPAHEQDRSFSKPSNWLPQFARRHPSAVIPPFEFKLSHGDSIHTWKLMNLLLDGQASVRRVGGPQDAESGGVRLKLGLESLTTVHPSTESTCRAIVVNTKLPTFGQEVEVKSTGYDERLKFALSNVTFSLVEVHPRKRAKTLERIGLFYNTDLAVVNMS</sequence>
<protein>
    <submittedName>
        <fullName evidence="3">Uncharacterized protein</fullName>
    </submittedName>
</protein>
<accession>A0A8H6HKC0</accession>
<feature type="coiled-coil region" evidence="1">
    <location>
        <begin position="109"/>
        <end position="318"/>
    </location>
</feature>
<proteinExistence type="predicted"/>
<dbReference type="EMBL" id="JACGCI010000069">
    <property type="protein sequence ID" value="KAF6748614.1"/>
    <property type="molecule type" value="Genomic_DNA"/>
</dbReference>
<name>A0A8H6HKC0_9AGAR</name>
<organism evidence="3 4">
    <name type="scientific">Ephemerocybe angulata</name>
    <dbReference type="NCBI Taxonomy" id="980116"/>
    <lineage>
        <taxon>Eukaryota</taxon>
        <taxon>Fungi</taxon>
        <taxon>Dikarya</taxon>
        <taxon>Basidiomycota</taxon>
        <taxon>Agaricomycotina</taxon>
        <taxon>Agaricomycetes</taxon>
        <taxon>Agaricomycetidae</taxon>
        <taxon>Agaricales</taxon>
        <taxon>Agaricineae</taxon>
        <taxon>Psathyrellaceae</taxon>
        <taxon>Ephemerocybe</taxon>
    </lineage>
</organism>
<keyword evidence="1" id="KW-0175">Coiled coil</keyword>
<evidence type="ECO:0000256" key="2">
    <source>
        <dbReference type="SAM" id="MobiDB-lite"/>
    </source>
</evidence>